<keyword evidence="4" id="KW-1185">Reference proteome</keyword>
<feature type="compositionally biased region" description="Basic residues" evidence="1">
    <location>
        <begin position="131"/>
        <end position="141"/>
    </location>
</feature>
<evidence type="ECO:0000313" key="3">
    <source>
        <dbReference type="EMBL" id="UFZ02924.1"/>
    </source>
</evidence>
<accession>A0ABY3R7J6</accession>
<dbReference type="Proteomes" id="UP001431010">
    <property type="component" value="Chromosome"/>
</dbReference>
<proteinExistence type="predicted"/>
<evidence type="ECO:0008006" key="5">
    <source>
        <dbReference type="Google" id="ProtNLM"/>
    </source>
</evidence>
<feature type="signal peptide" evidence="2">
    <location>
        <begin position="1"/>
        <end position="17"/>
    </location>
</feature>
<name>A0ABY3R7J6_9BRAD</name>
<gene>
    <name evidence="3" type="ORF">LQG66_27235</name>
</gene>
<reference evidence="3" key="1">
    <citation type="journal article" date="2024" name="Antonie Van Leeuwenhoek">
        <title>Bradyrhizobium ontarionense sp. nov., a novel bacterial symbiont isolated from Aeschynomene indica (Indian jointvetch), harbours photosynthesis, nitrogen fixation and nitrous oxide (N2O) reductase genes.</title>
        <authorList>
            <person name="Bromfield E.S.P."/>
            <person name="Cloutier S."/>
        </authorList>
    </citation>
    <scope>NUCLEOTIDE SEQUENCE</scope>
    <source>
        <strain evidence="3">A19</strain>
    </source>
</reference>
<keyword evidence="2" id="KW-0732">Signal</keyword>
<evidence type="ECO:0000313" key="4">
    <source>
        <dbReference type="Proteomes" id="UP001431010"/>
    </source>
</evidence>
<dbReference type="RefSeq" id="WP_231318709.1">
    <property type="nucleotide sequence ID" value="NZ_CP088156.1"/>
</dbReference>
<feature type="region of interest" description="Disordered" evidence="1">
    <location>
        <begin position="120"/>
        <end position="141"/>
    </location>
</feature>
<sequence length="141" mass="14465">MRLILSAALCCALSGCAAAPKMVWVRVDGQPAKDNPVLRTQYEVDATACLGERNKAALSGVTFTGGGIAGAVAAVERSDAADTVARGCMAEKGYLLVKEEEAAQKGAELAAIAEQKRQQEAAAATVAASPRTKRSGTKPST</sequence>
<evidence type="ECO:0000256" key="2">
    <source>
        <dbReference type="SAM" id="SignalP"/>
    </source>
</evidence>
<evidence type="ECO:0000256" key="1">
    <source>
        <dbReference type="SAM" id="MobiDB-lite"/>
    </source>
</evidence>
<dbReference type="EMBL" id="CP088156">
    <property type="protein sequence ID" value="UFZ02924.1"/>
    <property type="molecule type" value="Genomic_DNA"/>
</dbReference>
<protein>
    <recommendedName>
        <fullName evidence="5">Lipoprotein</fullName>
    </recommendedName>
</protein>
<dbReference type="PROSITE" id="PS51257">
    <property type="entry name" value="PROKAR_LIPOPROTEIN"/>
    <property type="match status" value="1"/>
</dbReference>
<feature type="chain" id="PRO_5046328705" description="Lipoprotein" evidence="2">
    <location>
        <begin position="18"/>
        <end position="141"/>
    </location>
</feature>
<organism evidence="3 4">
    <name type="scientific">Bradyrhizobium ontarionense</name>
    <dbReference type="NCBI Taxonomy" id="2898149"/>
    <lineage>
        <taxon>Bacteria</taxon>
        <taxon>Pseudomonadati</taxon>
        <taxon>Pseudomonadota</taxon>
        <taxon>Alphaproteobacteria</taxon>
        <taxon>Hyphomicrobiales</taxon>
        <taxon>Nitrobacteraceae</taxon>
        <taxon>Bradyrhizobium</taxon>
    </lineage>
</organism>